<dbReference type="EMBL" id="FQYR01000005">
    <property type="protein sequence ID" value="SHK07929.1"/>
    <property type="molecule type" value="Genomic_DNA"/>
</dbReference>
<protein>
    <submittedName>
        <fullName evidence="2">Leucine rich repeat-containing protein</fullName>
    </submittedName>
</protein>
<dbReference type="STRING" id="1123071.SAMN02745181_3205"/>
<dbReference type="Pfam" id="PF13306">
    <property type="entry name" value="LRR_5"/>
    <property type="match status" value="6"/>
</dbReference>
<proteinExistence type="predicted"/>
<dbReference type="InParanoid" id="A0A1M6PJ08"/>
<sequence>MNHRSLHITRLLLTLFTALSLHASAGTLGFLTYEIVNGTSVTITDCDEAATGTIVIPETIESLPVTSVDGRTFKGCSLITSISYPSQIQYPPYHYIGCNSLEAFHVAESNTAITSVDGILFSADMTKIIRYPNARSTTTDYAIPDGVTSFYPYTFLECTGLNSVTIPASLSADTGSESVQQVILSVFKDTSNLQAVHVEEGNLALSSSNGVVFTQNGSGLLFYPPAKPSTSYTTPDGTTYINTLAFNLCTTIEFINIPDSVTSIADNAFTGCTNLSEFNIHPDNTIYSSSNGVLFENDGNTLYICPQGKVGTYTIPQNTTTLSTYAFSGCEKLTEINIPSSVTNIDYRSFTECFNLQALNVAPSNAVYSSIDGVLFVTDGDILFNFPRGRAGNYTIPHGTQTIGIYAFAQCINLTQVTIPSSVDWIRYGAFRYCRNLSGIHFSEGLQYIDLYAFLHCDNLTKVILPSTFIGGKIFIGSFFTYCDNLKSVTLSPNFTTVYSNFLQGCENLEEVIIPEGVTSIETNIFSFGKTPSRLILPSTIQQISEFRSNLLNELYLLGNAPLVNETNSPFSSDITIYYLKGATGFDAAPWTDYNLVEIDTSTYPNAAWLLENQQDHTLSLNEDPNGDDVPLLMEYALDLKAYQNNAPNLPQMEIGETTAGITFQGDTPGINYEVWTSTDLSNWTQTGVSLSTPDANGKRTATIPHSASSKAFLQLRVSQ</sequence>
<dbReference type="AlphaFoldDB" id="A0A1M6PJ08"/>
<dbReference type="Gene3D" id="3.80.10.10">
    <property type="entry name" value="Ribonuclease Inhibitor"/>
    <property type="match status" value="4"/>
</dbReference>
<keyword evidence="1" id="KW-0732">Signal</keyword>
<dbReference type="PANTHER" id="PTHR45661:SF3">
    <property type="entry name" value="IG-LIKE DOMAIN-CONTAINING PROTEIN"/>
    <property type="match status" value="1"/>
</dbReference>
<evidence type="ECO:0000256" key="1">
    <source>
        <dbReference type="SAM" id="SignalP"/>
    </source>
</evidence>
<dbReference type="OrthoDB" id="192193at2"/>
<dbReference type="InterPro" id="IPR053139">
    <property type="entry name" value="Surface_bspA-like"/>
</dbReference>
<dbReference type="InterPro" id="IPR032675">
    <property type="entry name" value="LRR_dom_sf"/>
</dbReference>
<dbReference type="PANTHER" id="PTHR45661">
    <property type="entry name" value="SURFACE ANTIGEN"/>
    <property type="match status" value="1"/>
</dbReference>
<keyword evidence="3" id="KW-1185">Reference proteome</keyword>
<accession>A0A1M6PJ08</accession>
<feature type="chain" id="PRO_5009920088" evidence="1">
    <location>
        <begin position="26"/>
        <end position="720"/>
    </location>
</feature>
<evidence type="ECO:0000313" key="2">
    <source>
        <dbReference type="EMBL" id="SHK07929.1"/>
    </source>
</evidence>
<evidence type="ECO:0000313" key="3">
    <source>
        <dbReference type="Proteomes" id="UP000184510"/>
    </source>
</evidence>
<feature type="signal peptide" evidence="1">
    <location>
        <begin position="1"/>
        <end position="25"/>
    </location>
</feature>
<name>A0A1M6PJ08_9BACT</name>
<organism evidence="2 3">
    <name type="scientific">Rubritalea squalenifaciens DSM 18772</name>
    <dbReference type="NCBI Taxonomy" id="1123071"/>
    <lineage>
        <taxon>Bacteria</taxon>
        <taxon>Pseudomonadati</taxon>
        <taxon>Verrucomicrobiota</taxon>
        <taxon>Verrucomicrobiia</taxon>
        <taxon>Verrucomicrobiales</taxon>
        <taxon>Rubritaleaceae</taxon>
        <taxon>Rubritalea</taxon>
    </lineage>
</organism>
<gene>
    <name evidence="2" type="ORF">SAMN02745181_3205</name>
</gene>
<dbReference type="SUPFAM" id="SSF52058">
    <property type="entry name" value="L domain-like"/>
    <property type="match status" value="2"/>
</dbReference>
<dbReference type="InterPro" id="IPR026906">
    <property type="entry name" value="LRR_5"/>
</dbReference>
<reference evidence="2 3" key="1">
    <citation type="submission" date="2016-11" db="EMBL/GenBank/DDBJ databases">
        <authorList>
            <person name="Jaros S."/>
            <person name="Januszkiewicz K."/>
            <person name="Wedrychowicz H."/>
        </authorList>
    </citation>
    <scope>NUCLEOTIDE SEQUENCE [LARGE SCALE GENOMIC DNA]</scope>
    <source>
        <strain evidence="2 3">DSM 18772</strain>
    </source>
</reference>
<dbReference type="Proteomes" id="UP000184510">
    <property type="component" value="Unassembled WGS sequence"/>
</dbReference>
<dbReference type="RefSeq" id="WP_143184752.1">
    <property type="nucleotide sequence ID" value="NZ_FQYR01000005.1"/>
</dbReference>